<evidence type="ECO:0000313" key="3">
    <source>
        <dbReference type="Proteomes" id="UP000887159"/>
    </source>
</evidence>
<dbReference type="EMBL" id="BMAU01021351">
    <property type="protein sequence ID" value="GFY19156.1"/>
    <property type="molecule type" value="Genomic_DNA"/>
</dbReference>
<evidence type="ECO:0000313" key="2">
    <source>
        <dbReference type="EMBL" id="GFY19156.1"/>
    </source>
</evidence>
<dbReference type="Proteomes" id="UP000887159">
    <property type="component" value="Unassembled WGS sequence"/>
</dbReference>
<evidence type="ECO:0000256" key="1">
    <source>
        <dbReference type="SAM" id="MobiDB-lite"/>
    </source>
</evidence>
<keyword evidence="3" id="KW-1185">Reference proteome</keyword>
<sequence>MTTGSVEHKKGYGRPRTSEESVERIRETFRRSPTKSVRQASREILHAIKPDDYAKRYGFAVGMLHCLDADEHFLNRILFSDESTFYVSGMVNKHNVRFWGSEQPYAVRELQRSSEKVNVWCGLLHDRILGPFFLEKTVTSSTYLDTLRFIPTTARPSTECSFPIRWCASLLGIDNL</sequence>
<dbReference type="PANTHER" id="PTHR47326">
    <property type="entry name" value="TRANSPOSABLE ELEMENT TC3 TRANSPOSASE-LIKE PROTEIN"/>
    <property type="match status" value="1"/>
</dbReference>
<feature type="compositionally biased region" description="Basic and acidic residues" evidence="1">
    <location>
        <begin position="1"/>
        <end position="30"/>
    </location>
</feature>
<dbReference type="PANTHER" id="PTHR47326:SF1">
    <property type="entry name" value="HTH PSQ-TYPE DOMAIN-CONTAINING PROTEIN"/>
    <property type="match status" value="1"/>
</dbReference>
<reference evidence="2" key="1">
    <citation type="submission" date="2020-08" db="EMBL/GenBank/DDBJ databases">
        <title>Multicomponent nature underlies the extraordinary mechanical properties of spider dragline silk.</title>
        <authorList>
            <person name="Kono N."/>
            <person name="Nakamura H."/>
            <person name="Mori M."/>
            <person name="Yoshida Y."/>
            <person name="Ohtoshi R."/>
            <person name="Malay A.D."/>
            <person name="Moran D.A.P."/>
            <person name="Tomita M."/>
            <person name="Numata K."/>
            <person name="Arakawa K."/>
        </authorList>
    </citation>
    <scope>NUCLEOTIDE SEQUENCE</scope>
</reference>
<dbReference type="AlphaFoldDB" id="A0A8X6SVU3"/>
<dbReference type="Gene3D" id="3.30.420.10">
    <property type="entry name" value="Ribonuclease H-like superfamily/Ribonuclease H"/>
    <property type="match status" value="1"/>
</dbReference>
<gene>
    <name evidence="2" type="primary">AVEN_204755_1</name>
    <name evidence="2" type="ORF">TNCV_4225201</name>
</gene>
<comment type="caution">
    <text evidence="2">The sequence shown here is derived from an EMBL/GenBank/DDBJ whole genome shotgun (WGS) entry which is preliminary data.</text>
</comment>
<feature type="region of interest" description="Disordered" evidence="1">
    <location>
        <begin position="1"/>
        <end position="33"/>
    </location>
</feature>
<dbReference type="InterPro" id="IPR036397">
    <property type="entry name" value="RNaseH_sf"/>
</dbReference>
<name>A0A8X6SVU3_TRICX</name>
<protein>
    <submittedName>
        <fullName evidence="2">DUF4817 domain-containing protein</fullName>
    </submittedName>
</protein>
<proteinExistence type="predicted"/>
<accession>A0A8X6SVU3</accession>
<dbReference type="GO" id="GO:0003676">
    <property type="term" value="F:nucleic acid binding"/>
    <property type="evidence" value="ECO:0007669"/>
    <property type="project" value="InterPro"/>
</dbReference>
<organism evidence="2 3">
    <name type="scientific">Trichonephila clavipes</name>
    <name type="common">Golden silk orbweaver</name>
    <name type="synonym">Nephila clavipes</name>
    <dbReference type="NCBI Taxonomy" id="2585209"/>
    <lineage>
        <taxon>Eukaryota</taxon>
        <taxon>Metazoa</taxon>
        <taxon>Ecdysozoa</taxon>
        <taxon>Arthropoda</taxon>
        <taxon>Chelicerata</taxon>
        <taxon>Arachnida</taxon>
        <taxon>Araneae</taxon>
        <taxon>Araneomorphae</taxon>
        <taxon>Entelegynae</taxon>
        <taxon>Araneoidea</taxon>
        <taxon>Nephilidae</taxon>
        <taxon>Trichonephila</taxon>
    </lineage>
</organism>